<organism evidence="11 12">
    <name type="scientific">Morella rubra</name>
    <name type="common">Chinese bayberry</name>
    <dbReference type="NCBI Taxonomy" id="262757"/>
    <lineage>
        <taxon>Eukaryota</taxon>
        <taxon>Viridiplantae</taxon>
        <taxon>Streptophyta</taxon>
        <taxon>Embryophyta</taxon>
        <taxon>Tracheophyta</taxon>
        <taxon>Spermatophyta</taxon>
        <taxon>Magnoliopsida</taxon>
        <taxon>eudicotyledons</taxon>
        <taxon>Gunneridae</taxon>
        <taxon>Pentapetalae</taxon>
        <taxon>rosids</taxon>
        <taxon>fabids</taxon>
        <taxon>Fagales</taxon>
        <taxon>Myricaceae</taxon>
        <taxon>Morella</taxon>
    </lineage>
</organism>
<dbReference type="SMART" id="SM00220">
    <property type="entry name" value="S_TKc"/>
    <property type="match status" value="1"/>
</dbReference>
<evidence type="ECO:0000256" key="6">
    <source>
        <dbReference type="ARBA" id="ARBA00022777"/>
    </source>
</evidence>
<gene>
    <name evidence="11" type="ORF">CJ030_MR3G006317</name>
</gene>
<keyword evidence="11" id="KW-0675">Receptor</keyword>
<dbReference type="PANTHER" id="PTHR47976">
    <property type="entry name" value="G-TYPE LECTIN S-RECEPTOR-LIKE SERINE/THREONINE-PROTEIN KINASE SD2-5"/>
    <property type="match status" value="1"/>
</dbReference>
<dbReference type="Pfam" id="PF00069">
    <property type="entry name" value="Pkinase"/>
    <property type="match status" value="1"/>
</dbReference>
<keyword evidence="2" id="KW-0723">Serine/threonine-protein kinase</keyword>
<dbReference type="GO" id="GO:0005524">
    <property type="term" value="F:ATP binding"/>
    <property type="evidence" value="ECO:0007669"/>
    <property type="project" value="UniProtKB-KW"/>
</dbReference>
<dbReference type="AlphaFoldDB" id="A0A6A1WDE7"/>
<accession>A0A6A1WDE7</accession>
<dbReference type="EMBL" id="RXIC02000021">
    <property type="protein sequence ID" value="KAB1220870.1"/>
    <property type="molecule type" value="Genomic_DNA"/>
</dbReference>
<evidence type="ECO:0000256" key="3">
    <source>
        <dbReference type="ARBA" id="ARBA00022679"/>
    </source>
</evidence>
<evidence type="ECO:0000313" key="12">
    <source>
        <dbReference type="Proteomes" id="UP000516437"/>
    </source>
</evidence>
<keyword evidence="7" id="KW-0067">ATP-binding</keyword>
<evidence type="ECO:0000256" key="1">
    <source>
        <dbReference type="ARBA" id="ARBA00012513"/>
    </source>
</evidence>
<evidence type="ECO:0000256" key="8">
    <source>
        <dbReference type="ARBA" id="ARBA00047899"/>
    </source>
</evidence>
<keyword evidence="4" id="KW-0732">Signal</keyword>
<name>A0A6A1WDE7_9ROSI</name>
<dbReference type="GO" id="GO:0004674">
    <property type="term" value="F:protein serine/threonine kinase activity"/>
    <property type="evidence" value="ECO:0007669"/>
    <property type="project" value="UniProtKB-KW"/>
</dbReference>
<keyword evidence="11" id="KW-0430">Lectin</keyword>
<evidence type="ECO:0000256" key="5">
    <source>
        <dbReference type="ARBA" id="ARBA00022741"/>
    </source>
</evidence>
<keyword evidence="12" id="KW-1185">Reference proteome</keyword>
<comment type="catalytic activity">
    <reaction evidence="9">
        <text>L-seryl-[protein] + ATP = O-phospho-L-seryl-[protein] + ADP + H(+)</text>
        <dbReference type="Rhea" id="RHEA:17989"/>
        <dbReference type="Rhea" id="RHEA-COMP:9863"/>
        <dbReference type="Rhea" id="RHEA-COMP:11604"/>
        <dbReference type="ChEBI" id="CHEBI:15378"/>
        <dbReference type="ChEBI" id="CHEBI:29999"/>
        <dbReference type="ChEBI" id="CHEBI:30616"/>
        <dbReference type="ChEBI" id="CHEBI:83421"/>
        <dbReference type="ChEBI" id="CHEBI:456216"/>
        <dbReference type="EC" id="2.7.11.1"/>
    </reaction>
</comment>
<evidence type="ECO:0000313" key="11">
    <source>
        <dbReference type="EMBL" id="KAB1220870.1"/>
    </source>
</evidence>
<dbReference type="SUPFAM" id="SSF56112">
    <property type="entry name" value="Protein kinase-like (PK-like)"/>
    <property type="match status" value="1"/>
</dbReference>
<evidence type="ECO:0000256" key="2">
    <source>
        <dbReference type="ARBA" id="ARBA00022527"/>
    </source>
</evidence>
<sequence>MRVPIGFWCFEYMSQGTLADYLFKSKIKPNWEERIKIALNIARGIRYLHEECEIRIIHCDINPNNILMDEYGSPKISDFGLAKLLMSDHSRTVTGIRGTRGYVAPEWHKNLPITVKADVYSFGIVFLVIANEVPMLAPEEVEEQTLERMINRGFGASKRSQQSVLQ</sequence>
<evidence type="ECO:0000259" key="10">
    <source>
        <dbReference type="PROSITE" id="PS50011"/>
    </source>
</evidence>
<dbReference type="InterPro" id="IPR051343">
    <property type="entry name" value="G-type_lectin_kinases/EP1-like"/>
</dbReference>
<evidence type="ECO:0000256" key="9">
    <source>
        <dbReference type="ARBA" id="ARBA00048679"/>
    </source>
</evidence>
<keyword evidence="3" id="KW-0808">Transferase</keyword>
<dbReference type="InterPro" id="IPR000719">
    <property type="entry name" value="Prot_kinase_dom"/>
</dbReference>
<protein>
    <recommendedName>
        <fullName evidence="1">non-specific serine/threonine protein kinase</fullName>
        <ecNumber evidence="1">2.7.11.1</ecNumber>
    </recommendedName>
</protein>
<dbReference type="FunFam" id="1.10.510.10:FF:001023">
    <property type="entry name" value="Os07g0541700 protein"/>
    <property type="match status" value="1"/>
</dbReference>
<reference evidence="11 12" key="1">
    <citation type="journal article" date="2019" name="Plant Biotechnol. J.">
        <title>The red bayberry genome and genetic basis of sex determination.</title>
        <authorList>
            <person name="Jia H.M."/>
            <person name="Jia H.J."/>
            <person name="Cai Q.L."/>
            <person name="Wang Y."/>
            <person name="Zhao H.B."/>
            <person name="Yang W.F."/>
            <person name="Wang G.Y."/>
            <person name="Li Y.H."/>
            <person name="Zhan D.L."/>
            <person name="Shen Y.T."/>
            <person name="Niu Q.F."/>
            <person name="Chang L."/>
            <person name="Qiu J."/>
            <person name="Zhao L."/>
            <person name="Xie H.B."/>
            <person name="Fu W.Y."/>
            <person name="Jin J."/>
            <person name="Li X.W."/>
            <person name="Jiao Y."/>
            <person name="Zhou C.C."/>
            <person name="Tu T."/>
            <person name="Chai C.Y."/>
            <person name="Gao J.L."/>
            <person name="Fan L.J."/>
            <person name="van de Weg E."/>
            <person name="Wang J.Y."/>
            <person name="Gao Z.S."/>
        </authorList>
    </citation>
    <scope>NUCLEOTIDE SEQUENCE [LARGE SCALE GENOMIC DNA]</scope>
    <source>
        <tissue evidence="11">Leaves</tissue>
    </source>
</reference>
<evidence type="ECO:0000256" key="4">
    <source>
        <dbReference type="ARBA" id="ARBA00022729"/>
    </source>
</evidence>
<keyword evidence="6 11" id="KW-0418">Kinase</keyword>
<dbReference type="PROSITE" id="PS50011">
    <property type="entry name" value="PROTEIN_KINASE_DOM"/>
    <property type="match status" value="1"/>
</dbReference>
<dbReference type="InterPro" id="IPR011009">
    <property type="entry name" value="Kinase-like_dom_sf"/>
</dbReference>
<feature type="domain" description="Protein kinase" evidence="10">
    <location>
        <begin position="1"/>
        <end position="166"/>
    </location>
</feature>
<comment type="catalytic activity">
    <reaction evidence="8">
        <text>L-threonyl-[protein] + ATP = O-phospho-L-threonyl-[protein] + ADP + H(+)</text>
        <dbReference type="Rhea" id="RHEA:46608"/>
        <dbReference type="Rhea" id="RHEA-COMP:11060"/>
        <dbReference type="Rhea" id="RHEA-COMP:11605"/>
        <dbReference type="ChEBI" id="CHEBI:15378"/>
        <dbReference type="ChEBI" id="CHEBI:30013"/>
        <dbReference type="ChEBI" id="CHEBI:30616"/>
        <dbReference type="ChEBI" id="CHEBI:61977"/>
        <dbReference type="ChEBI" id="CHEBI:456216"/>
        <dbReference type="EC" id="2.7.11.1"/>
    </reaction>
</comment>
<evidence type="ECO:0000256" key="7">
    <source>
        <dbReference type="ARBA" id="ARBA00022840"/>
    </source>
</evidence>
<proteinExistence type="predicted"/>
<dbReference type="EC" id="2.7.11.1" evidence="1"/>
<dbReference type="PANTHER" id="PTHR47976:SF102">
    <property type="entry name" value="G-TYPE LECTIN S-RECEPTOR-LIKE SERINE_THREONINE-PROTEIN KINASE LECRK3"/>
    <property type="match status" value="1"/>
</dbReference>
<comment type="caution">
    <text evidence="11">The sequence shown here is derived from an EMBL/GenBank/DDBJ whole genome shotgun (WGS) entry which is preliminary data.</text>
</comment>
<dbReference type="GO" id="GO:0030246">
    <property type="term" value="F:carbohydrate binding"/>
    <property type="evidence" value="ECO:0007669"/>
    <property type="project" value="UniProtKB-KW"/>
</dbReference>
<dbReference type="Proteomes" id="UP000516437">
    <property type="component" value="Chromosome 3"/>
</dbReference>
<keyword evidence="5" id="KW-0547">Nucleotide-binding</keyword>
<dbReference type="OrthoDB" id="5857966at2759"/>
<dbReference type="Gene3D" id="1.10.510.10">
    <property type="entry name" value="Transferase(Phosphotransferase) domain 1"/>
    <property type="match status" value="1"/>
</dbReference>